<name>A0ABQ1WPS0_9FLAO</name>
<evidence type="ECO:0000313" key="1">
    <source>
        <dbReference type="EMBL" id="GGG41427.1"/>
    </source>
</evidence>
<dbReference type="Proteomes" id="UP000605733">
    <property type="component" value="Unassembled WGS sequence"/>
</dbReference>
<dbReference type="PROSITE" id="PS51257">
    <property type="entry name" value="PROKAR_LIPOPROTEIN"/>
    <property type="match status" value="1"/>
</dbReference>
<evidence type="ECO:0000313" key="2">
    <source>
        <dbReference type="Proteomes" id="UP000605733"/>
    </source>
</evidence>
<comment type="caution">
    <text evidence="1">The sequence shown here is derived from an EMBL/GenBank/DDBJ whole genome shotgun (WGS) entry which is preliminary data.</text>
</comment>
<sequence>MKIKFQGLVLISILTISCNNGNKQKVDTAKTAETIETEKISKSTRCYGYSKNNDTIYLKVTNLADSLVEGNLTYNLFEKDRNQGSFKGRWKGDSLFADYEFSSEGSISTREIFFFKTDSGFIEGYGPVKDTLNKVKFQEHSTLVLNENILLKPLDCY</sequence>
<dbReference type="EMBL" id="BMIX01000006">
    <property type="protein sequence ID" value="GGG41427.1"/>
    <property type="molecule type" value="Genomic_DNA"/>
</dbReference>
<dbReference type="RefSeq" id="WP_011708969.1">
    <property type="nucleotide sequence ID" value="NZ_BMIX01000006.1"/>
</dbReference>
<keyword evidence="2" id="KW-1185">Reference proteome</keyword>
<accession>A0ABQ1WPS0</accession>
<proteinExistence type="predicted"/>
<protein>
    <submittedName>
        <fullName evidence="1">Uncharacterized protein</fullName>
    </submittedName>
</protein>
<gene>
    <name evidence="1" type="ORF">GCM10011532_26430</name>
</gene>
<reference evidence="2" key="1">
    <citation type="journal article" date="2019" name="Int. J. Syst. Evol. Microbiol.">
        <title>The Global Catalogue of Microorganisms (GCM) 10K type strain sequencing project: providing services to taxonomists for standard genome sequencing and annotation.</title>
        <authorList>
            <consortium name="The Broad Institute Genomics Platform"/>
            <consortium name="The Broad Institute Genome Sequencing Center for Infectious Disease"/>
            <person name="Wu L."/>
            <person name="Ma J."/>
        </authorList>
    </citation>
    <scope>NUCLEOTIDE SEQUENCE [LARGE SCALE GENOMIC DNA]</scope>
    <source>
        <strain evidence="2">CGMCC 1.15422</strain>
    </source>
</reference>
<organism evidence="1 2">
    <name type="scientific">Christiangramia forsetii</name>
    <dbReference type="NCBI Taxonomy" id="411153"/>
    <lineage>
        <taxon>Bacteria</taxon>
        <taxon>Pseudomonadati</taxon>
        <taxon>Bacteroidota</taxon>
        <taxon>Flavobacteriia</taxon>
        <taxon>Flavobacteriales</taxon>
        <taxon>Flavobacteriaceae</taxon>
        <taxon>Christiangramia</taxon>
    </lineage>
</organism>